<dbReference type="EMBL" id="BMAO01035708">
    <property type="protein sequence ID" value="GFR05405.1"/>
    <property type="molecule type" value="Genomic_DNA"/>
</dbReference>
<evidence type="ECO:0000313" key="1">
    <source>
        <dbReference type="EMBL" id="GFR05405.1"/>
    </source>
</evidence>
<keyword evidence="1" id="KW-0347">Helicase</keyword>
<proteinExistence type="predicted"/>
<keyword evidence="1" id="KW-0067">ATP-binding</keyword>
<reference evidence="1" key="1">
    <citation type="submission" date="2020-07" db="EMBL/GenBank/DDBJ databases">
        <title>Multicomponent nature underlies the extraordinary mechanical properties of spider dragline silk.</title>
        <authorList>
            <person name="Kono N."/>
            <person name="Nakamura H."/>
            <person name="Mori M."/>
            <person name="Yoshida Y."/>
            <person name="Ohtoshi R."/>
            <person name="Malay A.D."/>
            <person name="Moran D.A.P."/>
            <person name="Tomita M."/>
            <person name="Numata K."/>
            <person name="Arakawa K."/>
        </authorList>
    </citation>
    <scope>NUCLEOTIDE SEQUENCE</scope>
</reference>
<organism evidence="1 2">
    <name type="scientific">Trichonephila clavata</name>
    <name type="common">Joro spider</name>
    <name type="synonym">Nephila clavata</name>
    <dbReference type="NCBI Taxonomy" id="2740835"/>
    <lineage>
        <taxon>Eukaryota</taxon>
        <taxon>Metazoa</taxon>
        <taxon>Ecdysozoa</taxon>
        <taxon>Arthropoda</taxon>
        <taxon>Chelicerata</taxon>
        <taxon>Arachnida</taxon>
        <taxon>Araneae</taxon>
        <taxon>Araneomorphae</taxon>
        <taxon>Entelegynae</taxon>
        <taxon>Araneoidea</taxon>
        <taxon>Nephilidae</taxon>
        <taxon>Trichonephila</taxon>
    </lineage>
</organism>
<protein>
    <submittedName>
        <fullName evidence="1">SF3 helicase domain-containing protein</fullName>
    </submittedName>
</protein>
<name>A0A8X6GN47_TRICU</name>
<dbReference type="Proteomes" id="UP000887116">
    <property type="component" value="Unassembled WGS sequence"/>
</dbReference>
<gene>
    <name evidence="1" type="primary">AVEN_261776_1</name>
    <name evidence="1" type="ORF">TNCT_240171</name>
</gene>
<sequence>MYESSQGGIPTAKLFTTANTLPDCRATEAFQDRVVAIPFMSRFVNKAPLTTSEQVRFNRYGKDEYVVERSYIGCFLILIYHLKKYMDIKNGLLHYRDEPPSVVECTKIYLFNTDVYNQFKTHMDVQENLNAMTTMTDLRSAVRQFLKSTKNNTTQKRI</sequence>
<keyword evidence="2" id="KW-1185">Reference proteome</keyword>
<accession>A0A8X6GN47</accession>
<dbReference type="GO" id="GO:0004386">
    <property type="term" value="F:helicase activity"/>
    <property type="evidence" value="ECO:0007669"/>
    <property type="project" value="UniProtKB-KW"/>
</dbReference>
<dbReference type="AlphaFoldDB" id="A0A8X6GN47"/>
<keyword evidence="1" id="KW-0378">Hydrolase</keyword>
<keyword evidence="1" id="KW-0547">Nucleotide-binding</keyword>
<comment type="caution">
    <text evidence="1">The sequence shown here is derived from an EMBL/GenBank/DDBJ whole genome shotgun (WGS) entry which is preliminary data.</text>
</comment>
<evidence type="ECO:0000313" key="2">
    <source>
        <dbReference type="Proteomes" id="UP000887116"/>
    </source>
</evidence>
<dbReference type="OrthoDB" id="6431503at2759"/>